<name>A0A0A2KF39_PENEN</name>
<protein>
    <recommendedName>
        <fullName evidence="3">Metallo-beta-lactamase domain-containing protein</fullName>
    </recommendedName>
</protein>
<dbReference type="SUPFAM" id="SSF56281">
    <property type="entry name" value="Metallo-hydrolase/oxidoreductase"/>
    <property type="match status" value="1"/>
</dbReference>
<evidence type="ECO:0000313" key="4">
    <source>
        <dbReference type="EMBL" id="KGO54806.1"/>
    </source>
</evidence>
<evidence type="ECO:0000259" key="3">
    <source>
        <dbReference type="SMART" id="SM00849"/>
    </source>
</evidence>
<dbReference type="InterPro" id="IPR044528">
    <property type="entry name" value="POD-like_MBL-fold"/>
</dbReference>
<feature type="region of interest" description="Disordered" evidence="2">
    <location>
        <begin position="9"/>
        <end position="28"/>
    </location>
</feature>
<dbReference type="InterPro" id="IPR001279">
    <property type="entry name" value="Metallo-B-lactamas"/>
</dbReference>
<evidence type="ECO:0000313" key="5">
    <source>
        <dbReference type="Proteomes" id="UP000030143"/>
    </source>
</evidence>
<dbReference type="InterPro" id="IPR051682">
    <property type="entry name" value="Mito_Persulfide_Diox"/>
</dbReference>
<comment type="caution">
    <text evidence="4">The sequence shown here is derived from an EMBL/GenBank/DDBJ whole genome shotgun (WGS) entry which is preliminary data.</text>
</comment>
<sequence length="479" mass="53493">MLADVRQLRHIQQAQTGVSHTPKSSRNDTSIRGIVRQSQASQPVHGWNQPFSPHSFSIPTNHLIPHRATYSTASTRSTEPVIHDVFEPTSGTWQYLIADPSTSTAVIIDPVLDYDPATQAVTTQAADSLLSFIKAKGYKIDKILETHAHADHLSAASYIQKRLAQDQGHKPPICIGKRIEQVQKLFAETYGVPKEEYKATFDTLFDDDETFTIGNLKGKAIHLPGHTPDHLGYMIGDNLFCGDSLFHVDIGTARCDFPGGDANDLFRSGRKLLSLPDHFKIWTGHDYPPEGRDPVPWVSVQDHKKLNKHLKDGISEEEFVTLRNERDAGLAAPKLLHQSLQINIRAGHLPSPSKFGHRLLHLPLKLTGEACIYRKERSYYLDLLQVQVVQLRTDPGRRLHVVEQLRELSQLTPGYIEASLLIGDTLFHQICCALQPLFLTAIATLVGDTDPVAGFRVADTLEDTVPLEVRDPFKHPATW</sequence>
<feature type="compositionally biased region" description="Polar residues" evidence="2">
    <location>
        <begin position="10"/>
        <end position="28"/>
    </location>
</feature>
<keyword evidence="1" id="KW-0479">Metal-binding</keyword>
<dbReference type="GO" id="GO:0070813">
    <property type="term" value="P:hydrogen sulfide metabolic process"/>
    <property type="evidence" value="ECO:0007669"/>
    <property type="project" value="TreeGrafter"/>
</dbReference>
<dbReference type="CDD" id="cd07724">
    <property type="entry name" value="POD-like_MBL-fold"/>
    <property type="match status" value="1"/>
</dbReference>
<dbReference type="GeneID" id="27681749"/>
<proteinExistence type="predicted"/>
<dbReference type="SMART" id="SM00849">
    <property type="entry name" value="Lactamase_B"/>
    <property type="match status" value="1"/>
</dbReference>
<dbReference type="AlphaFoldDB" id="A0A0A2KF39"/>
<dbReference type="GO" id="GO:0046872">
    <property type="term" value="F:metal ion binding"/>
    <property type="evidence" value="ECO:0007669"/>
    <property type="project" value="UniProtKB-KW"/>
</dbReference>
<dbReference type="Gene3D" id="3.60.15.10">
    <property type="entry name" value="Ribonuclease Z/Hydroxyacylglutathione hydrolase-like"/>
    <property type="match status" value="1"/>
</dbReference>
<reference evidence="4 5" key="1">
    <citation type="journal article" date="2015" name="Mol. Plant Microbe Interact.">
        <title>Genome, transcriptome, and functional analyses of Penicillium expansum provide new insights into secondary metabolism and pathogenicity.</title>
        <authorList>
            <person name="Ballester A.R."/>
            <person name="Marcet-Houben M."/>
            <person name="Levin E."/>
            <person name="Sela N."/>
            <person name="Selma-Lazaro C."/>
            <person name="Carmona L."/>
            <person name="Wisniewski M."/>
            <person name="Droby S."/>
            <person name="Gonzalez-Candelas L."/>
            <person name="Gabaldon T."/>
        </authorList>
    </citation>
    <scope>NUCLEOTIDE SEQUENCE [LARGE SCALE GENOMIC DNA]</scope>
    <source>
        <strain evidence="4 5">MD-8</strain>
    </source>
</reference>
<evidence type="ECO:0000256" key="2">
    <source>
        <dbReference type="SAM" id="MobiDB-lite"/>
    </source>
</evidence>
<dbReference type="GO" id="GO:0050313">
    <property type="term" value="F:sulfur dioxygenase activity"/>
    <property type="evidence" value="ECO:0007669"/>
    <property type="project" value="InterPro"/>
</dbReference>
<dbReference type="InterPro" id="IPR036866">
    <property type="entry name" value="RibonucZ/Hydroxyglut_hydro"/>
</dbReference>
<evidence type="ECO:0000256" key="1">
    <source>
        <dbReference type="ARBA" id="ARBA00022723"/>
    </source>
</evidence>
<dbReference type="VEuPathDB" id="FungiDB:PEXP_014520"/>
<dbReference type="FunFam" id="3.60.15.10:FF:000033">
    <property type="entry name" value="MBL fold metallo-hydrolase"/>
    <property type="match status" value="1"/>
</dbReference>
<dbReference type="RefSeq" id="XP_016597118.1">
    <property type="nucleotide sequence ID" value="XM_016746329.1"/>
</dbReference>
<dbReference type="HOGENOM" id="CLU_030571_6_0_1"/>
<accession>A0A0A2KF39</accession>
<dbReference type="Proteomes" id="UP000030143">
    <property type="component" value="Unassembled WGS sequence"/>
</dbReference>
<organism evidence="4 5">
    <name type="scientific">Penicillium expansum</name>
    <name type="common">Blue mold rot fungus</name>
    <dbReference type="NCBI Taxonomy" id="27334"/>
    <lineage>
        <taxon>Eukaryota</taxon>
        <taxon>Fungi</taxon>
        <taxon>Dikarya</taxon>
        <taxon>Ascomycota</taxon>
        <taxon>Pezizomycotina</taxon>
        <taxon>Eurotiomycetes</taxon>
        <taxon>Eurotiomycetidae</taxon>
        <taxon>Eurotiales</taxon>
        <taxon>Aspergillaceae</taxon>
        <taxon>Penicillium</taxon>
    </lineage>
</organism>
<dbReference type="EMBL" id="JQFZ01000214">
    <property type="protein sequence ID" value="KGO54806.1"/>
    <property type="molecule type" value="Genomic_DNA"/>
</dbReference>
<keyword evidence="5" id="KW-1185">Reference proteome</keyword>
<dbReference type="STRING" id="27334.A0A0A2KF39"/>
<dbReference type="GO" id="GO:0006749">
    <property type="term" value="P:glutathione metabolic process"/>
    <property type="evidence" value="ECO:0007669"/>
    <property type="project" value="InterPro"/>
</dbReference>
<gene>
    <name evidence="4" type="ORF">PEX2_090590</name>
</gene>
<feature type="domain" description="Metallo-beta-lactamase" evidence="3">
    <location>
        <begin position="91"/>
        <end position="285"/>
    </location>
</feature>
<dbReference type="PANTHER" id="PTHR43084:SF1">
    <property type="entry name" value="PERSULFIDE DIOXYGENASE ETHE1, MITOCHONDRIAL"/>
    <property type="match status" value="1"/>
</dbReference>
<dbReference type="Pfam" id="PF00753">
    <property type="entry name" value="Lactamase_B"/>
    <property type="match status" value="1"/>
</dbReference>
<dbReference type="PANTHER" id="PTHR43084">
    <property type="entry name" value="PERSULFIDE DIOXYGENASE ETHE1"/>
    <property type="match status" value="1"/>
</dbReference>